<comment type="caution">
    <text evidence="2">The sequence shown here is derived from an EMBL/GenBank/DDBJ whole genome shotgun (WGS) entry which is preliminary data.</text>
</comment>
<sequence>MLFMIEITKEAADMLKSKVVEDKVIRMFLAAVDPSGANYGMTLGDAEKDDVIFESRGIKIHMEPKDAELLAETIIDYVDDDRGTGFIIRGPEDELSGCSSCGNAGTCDHDHDSCDHDHGGCDHGHGGGCGCS</sequence>
<protein>
    <recommendedName>
        <fullName evidence="1">Core domain-containing protein</fullName>
    </recommendedName>
</protein>
<reference evidence="2" key="1">
    <citation type="journal article" date="2015" name="Proc. Natl. Acad. Sci. U.S.A.">
        <title>Networks of energetic and metabolic interactions define dynamics in microbial communities.</title>
        <authorList>
            <person name="Embree M."/>
            <person name="Liu J.K."/>
            <person name="Al-Bassam M.M."/>
            <person name="Zengler K."/>
        </authorList>
    </citation>
    <scope>NUCLEOTIDE SEQUENCE</scope>
</reference>
<gene>
    <name evidence="2" type="ORF">ASZ90_014335</name>
</gene>
<evidence type="ECO:0000313" key="2">
    <source>
        <dbReference type="EMBL" id="KUG16004.1"/>
    </source>
</evidence>
<evidence type="ECO:0000259" key="1">
    <source>
        <dbReference type="Pfam" id="PF01521"/>
    </source>
</evidence>
<dbReference type="Pfam" id="PF01521">
    <property type="entry name" value="Fe-S_biosyn"/>
    <property type="match status" value="1"/>
</dbReference>
<dbReference type="AlphaFoldDB" id="A0A0W8F547"/>
<dbReference type="InterPro" id="IPR000361">
    <property type="entry name" value="ATAP_core_dom"/>
</dbReference>
<dbReference type="EMBL" id="LNQE01001517">
    <property type="protein sequence ID" value="KUG16004.1"/>
    <property type="molecule type" value="Genomic_DNA"/>
</dbReference>
<dbReference type="SUPFAM" id="SSF89360">
    <property type="entry name" value="HesB-like domain"/>
    <property type="match status" value="1"/>
</dbReference>
<name>A0A0W8F547_9ZZZZ</name>
<dbReference type="InterPro" id="IPR035903">
    <property type="entry name" value="HesB-like_dom_sf"/>
</dbReference>
<accession>A0A0W8F547</accession>
<feature type="domain" description="Core" evidence="1">
    <location>
        <begin position="5"/>
        <end position="87"/>
    </location>
</feature>
<proteinExistence type="predicted"/>
<organism evidence="2">
    <name type="scientific">hydrocarbon metagenome</name>
    <dbReference type="NCBI Taxonomy" id="938273"/>
    <lineage>
        <taxon>unclassified sequences</taxon>
        <taxon>metagenomes</taxon>
        <taxon>ecological metagenomes</taxon>
    </lineage>
</organism>
<dbReference type="Gene3D" id="2.60.300.12">
    <property type="entry name" value="HesB-like domain"/>
    <property type="match status" value="1"/>
</dbReference>